<proteinExistence type="predicted"/>
<dbReference type="RefSeq" id="WP_009202185.1">
    <property type="nucleotide sequence ID" value="NZ_ACJX03000001.1"/>
</dbReference>
<keyword evidence="3" id="KW-1185">Reference proteome</keyword>
<comment type="caution">
    <text evidence="2">The sequence shown here is derived from an EMBL/GenBank/DDBJ whole genome shotgun (WGS) entry which is preliminary data.</text>
</comment>
<dbReference type="EMBL" id="ACJX03000001">
    <property type="protein sequence ID" value="KRT35167.1"/>
    <property type="molecule type" value="Genomic_DNA"/>
</dbReference>
<evidence type="ECO:0000259" key="1">
    <source>
        <dbReference type="Pfam" id="PF04126"/>
    </source>
</evidence>
<organism evidence="2 3">
    <name type="scientific">Acetomicrobium hydrogeniformans ATCC BAA-1850</name>
    <dbReference type="NCBI Taxonomy" id="592015"/>
    <lineage>
        <taxon>Bacteria</taxon>
        <taxon>Thermotogati</taxon>
        <taxon>Synergistota</taxon>
        <taxon>Synergistia</taxon>
        <taxon>Synergistales</taxon>
        <taxon>Acetomicrobiaceae</taxon>
        <taxon>Acetomicrobium</taxon>
    </lineage>
</organism>
<feature type="domain" description="Cyclophilin TM1367-like" evidence="1">
    <location>
        <begin position="4"/>
        <end position="121"/>
    </location>
</feature>
<gene>
    <name evidence="2" type="ORF">HMPREF1705_04432</name>
</gene>
<dbReference type="STRING" id="592015.HMPREF1705_04432"/>
<sequence length="124" mass="13382">MGKSIRIVSKGVVVEGRLNDSKTASEIEKLIPLVGRARTWGDEIYFPIPLDREIENGKETVEKGDIGYWPPGRALCLFFGPTPISAPGEIRPAGPVSVVGEMSGDLSALKNVKDGDEVKVEFAD</sequence>
<dbReference type="InterPro" id="IPR025658">
    <property type="entry name" value="Cyclophilin_TM1367"/>
</dbReference>
<dbReference type="eggNOG" id="COG2164">
    <property type="taxonomic scope" value="Bacteria"/>
</dbReference>
<reference evidence="3" key="1">
    <citation type="submission" date="2012-09" db="EMBL/GenBank/DDBJ databases">
        <authorList>
            <person name="Weinstock G."/>
            <person name="Sodergren E."/>
            <person name="Clifton S."/>
            <person name="Fulton L."/>
            <person name="Fulton B."/>
            <person name="Courtney L."/>
            <person name="Fronick C."/>
            <person name="Harrison M."/>
            <person name="Strong C."/>
            <person name="Farmer C."/>
            <person name="Delehaunty K."/>
            <person name="Markovic C."/>
            <person name="Hall O."/>
            <person name="Minx P."/>
            <person name="Tomlinson C."/>
            <person name="Mitreva M."/>
            <person name="Nelson J."/>
            <person name="Hou S."/>
            <person name="Wollam A."/>
            <person name="Pepin K.H."/>
            <person name="Johnson M."/>
            <person name="Bhonagiri V."/>
            <person name="Nash W.E."/>
            <person name="Suruliraj S."/>
            <person name="Warren W."/>
            <person name="Chinwalla A."/>
            <person name="Mardis E.R."/>
            <person name="Wilson R.K."/>
        </authorList>
    </citation>
    <scope>NUCLEOTIDE SEQUENCE [LARGE SCALE GENOMIC DNA]</scope>
    <source>
        <strain evidence="3">OS1</strain>
    </source>
</reference>
<accession>A0A0T5X9W3</accession>
<dbReference type="AlphaFoldDB" id="A0A0T5X9W3"/>
<evidence type="ECO:0000313" key="3">
    <source>
        <dbReference type="Proteomes" id="UP000005273"/>
    </source>
</evidence>
<protein>
    <recommendedName>
        <fullName evidence="1">Cyclophilin TM1367-like domain-containing protein</fullName>
    </recommendedName>
</protein>
<dbReference type="Gene3D" id="2.40.100.20">
    <property type="match status" value="1"/>
</dbReference>
<dbReference type="OrthoDB" id="5298378at2"/>
<evidence type="ECO:0000313" key="2">
    <source>
        <dbReference type="EMBL" id="KRT35167.1"/>
    </source>
</evidence>
<dbReference type="Pfam" id="PF04126">
    <property type="entry name" value="Cyclophil_like"/>
    <property type="match status" value="1"/>
</dbReference>
<name>A0A0T5X9W3_9BACT</name>
<dbReference type="InterPro" id="IPR029000">
    <property type="entry name" value="Cyclophilin-like_dom_sf"/>
</dbReference>
<dbReference type="SUPFAM" id="SSF50891">
    <property type="entry name" value="Cyclophilin-like"/>
    <property type="match status" value="1"/>
</dbReference>
<dbReference type="Proteomes" id="UP000005273">
    <property type="component" value="Unassembled WGS sequence"/>
</dbReference>